<dbReference type="PANTHER" id="PTHR38590">
    <property type="entry name" value="BLL0828 PROTEIN"/>
    <property type="match status" value="1"/>
</dbReference>
<protein>
    <submittedName>
        <fullName evidence="2">Endonuclease domain-containing protein</fullName>
    </submittedName>
</protein>
<gene>
    <name evidence="2" type="ORF">H7U35_02945</name>
</gene>
<dbReference type="GO" id="GO:0004519">
    <property type="term" value="F:endonuclease activity"/>
    <property type="evidence" value="ECO:0007669"/>
    <property type="project" value="UniProtKB-KW"/>
</dbReference>
<feature type="domain" description="DUF559" evidence="1">
    <location>
        <begin position="12"/>
        <end position="114"/>
    </location>
</feature>
<dbReference type="InterPro" id="IPR047216">
    <property type="entry name" value="Endonuclease_DUF559_bact"/>
</dbReference>
<dbReference type="Gene3D" id="3.40.960.10">
    <property type="entry name" value="VSR Endonuclease"/>
    <property type="match status" value="1"/>
</dbReference>
<dbReference type="InterPro" id="IPR011335">
    <property type="entry name" value="Restrct_endonuc-II-like"/>
</dbReference>
<dbReference type="InterPro" id="IPR007569">
    <property type="entry name" value="DUF559"/>
</dbReference>
<evidence type="ECO:0000313" key="2">
    <source>
        <dbReference type="EMBL" id="MBM6734189.1"/>
    </source>
</evidence>
<proteinExistence type="predicted"/>
<dbReference type="CDD" id="cd01038">
    <property type="entry name" value="Endonuclease_DUF559"/>
    <property type="match status" value="1"/>
</dbReference>
<evidence type="ECO:0000259" key="1">
    <source>
        <dbReference type="Pfam" id="PF04480"/>
    </source>
</evidence>
<keyword evidence="2" id="KW-0255">Endonuclease</keyword>
<dbReference type="Pfam" id="PF04480">
    <property type="entry name" value="DUF559"/>
    <property type="match status" value="1"/>
</dbReference>
<keyword evidence="2" id="KW-0540">Nuclease</keyword>
<dbReference type="RefSeq" id="WP_205094712.1">
    <property type="nucleotide sequence ID" value="NZ_CAWVFH010000007.1"/>
</dbReference>
<accession>A0ABS2DYE0</accession>
<dbReference type="PANTHER" id="PTHR38590:SF1">
    <property type="entry name" value="BLL0828 PROTEIN"/>
    <property type="match status" value="1"/>
</dbReference>
<dbReference type="Proteomes" id="UP000766986">
    <property type="component" value="Unassembled WGS sequence"/>
</dbReference>
<dbReference type="SUPFAM" id="SSF52980">
    <property type="entry name" value="Restriction endonuclease-like"/>
    <property type="match status" value="1"/>
</dbReference>
<keyword evidence="3" id="KW-1185">Reference proteome</keyword>
<organism evidence="2 3">
    <name type="scientific">Mediterranea massiliensis</name>
    <dbReference type="NCBI Taxonomy" id="1841865"/>
    <lineage>
        <taxon>Bacteria</taxon>
        <taxon>Pseudomonadati</taxon>
        <taxon>Bacteroidota</taxon>
        <taxon>Bacteroidia</taxon>
        <taxon>Bacteroidales</taxon>
        <taxon>Bacteroidaceae</taxon>
        <taxon>Mediterranea</taxon>
    </lineage>
</organism>
<name>A0ABS2DYE0_9BACT</name>
<evidence type="ECO:0000313" key="3">
    <source>
        <dbReference type="Proteomes" id="UP000766986"/>
    </source>
</evidence>
<sequence length="125" mass="14753">MTDRMNRAEWLERRRELRQALTPAEAVLWRLLKGHQLEGLKFRRQHSVGPYILDFYCPALKLAIELDGASHACREEYDGQRTSYLSEKAGITVLRFENRVVFENPEQIFREVKELMDACKGRQEK</sequence>
<reference evidence="2 3" key="1">
    <citation type="journal article" date="2021" name="Sci. Rep.">
        <title>The distribution of antibiotic resistance genes in chicken gut microbiota commensals.</title>
        <authorList>
            <person name="Juricova H."/>
            <person name="Matiasovicova J."/>
            <person name="Kubasova T."/>
            <person name="Cejkova D."/>
            <person name="Rychlik I."/>
        </authorList>
    </citation>
    <scope>NUCLEOTIDE SEQUENCE [LARGE SCALE GENOMIC DNA]</scope>
    <source>
        <strain evidence="2 3">An772</strain>
    </source>
</reference>
<comment type="caution">
    <text evidence="2">The sequence shown here is derived from an EMBL/GenBank/DDBJ whole genome shotgun (WGS) entry which is preliminary data.</text>
</comment>
<keyword evidence="2" id="KW-0378">Hydrolase</keyword>
<dbReference type="EMBL" id="JACLYZ010000004">
    <property type="protein sequence ID" value="MBM6734189.1"/>
    <property type="molecule type" value="Genomic_DNA"/>
</dbReference>